<evidence type="ECO:0000256" key="9">
    <source>
        <dbReference type="ARBA" id="ARBA00023136"/>
    </source>
</evidence>
<evidence type="ECO:0000256" key="3">
    <source>
        <dbReference type="ARBA" id="ARBA00012278"/>
    </source>
</evidence>
<dbReference type="PANTHER" id="PTHR14519:SF5">
    <property type="entry name" value="VITAMIN K EPOXIDE REDUCTASE COMPLEX SUBUNIT 1-LIKE PROTEIN 1"/>
    <property type="match status" value="1"/>
</dbReference>
<evidence type="ECO:0000256" key="8">
    <source>
        <dbReference type="ARBA" id="ARBA00023002"/>
    </source>
</evidence>
<feature type="transmembrane region" description="Helical" evidence="12">
    <location>
        <begin position="149"/>
        <end position="169"/>
    </location>
</feature>
<dbReference type="Gene3D" id="1.20.1440.130">
    <property type="entry name" value="VKOR domain"/>
    <property type="match status" value="1"/>
</dbReference>
<accession>A0A7S1BH25</accession>
<proteinExistence type="inferred from homology"/>
<evidence type="ECO:0000256" key="7">
    <source>
        <dbReference type="ARBA" id="ARBA00022989"/>
    </source>
</evidence>
<evidence type="ECO:0000256" key="2">
    <source>
        <dbReference type="ARBA" id="ARBA00006214"/>
    </source>
</evidence>
<sequence length="207" mass="23062">MSPKFADLFQALLYFTEHKLVHVKLLLILGLLCRRGSRLTLPKMSTLRNNLCLLGFILSAYAVYVEHKTNEAAHEAENDPLNSFEPFVALCDIESIGASCSSTFNLPQGKLLSYFGIVPSGHLLDVPNAALGMLYYIITVLLDQIQNKCVSLALACAGMLVTVYLAVLLTVLKEICIVCWSTHVINSILLFTSLKQFWRKTEKIKKP</sequence>
<dbReference type="GO" id="GO:0042373">
    <property type="term" value="P:vitamin K metabolic process"/>
    <property type="evidence" value="ECO:0007669"/>
    <property type="project" value="InterPro"/>
</dbReference>
<feature type="domain" description="Vitamin K epoxide reductase" evidence="13">
    <location>
        <begin position="41"/>
        <end position="197"/>
    </location>
</feature>
<keyword evidence="11" id="KW-0676">Redox-active center</keyword>
<feature type="transmembrane region" description="Helical" evidence="12">
    <location>
        <begin position="12"/>
        <end position="33"/>
    </location>
</feature>
<evidence type="ECO:0000256" key="11">
    <source>
        <dbReference type="ARBA" id="ARBA00023284"/>
    </source>
</evidence>
<keyword evidence="7 12" id="KW-1133">Transmembrane helix</keyword>
<dbReference type="InterPro" id="IPR038354">
    <property type="entry name" value="VKOR_sf"/>
</dbReference>
<organism evidence="14">
    <name type="scientific">Corethron hystrix</name>
    <dbReference type="NCBI Taxonomy" id="216773"/>
    <lineage>
        <taxon>Eukaryota</taxon>
        <taxon>Sar</taxon>
        <taxon>Stramenopiles</taxon>
        <taxon>Ochrophyta</taxon>
        <taxon>Bacillariophyta</taxon>
        <taxon>Coscinodiscophyceae</taxon>
        <taxon>Corethrophycidae</taxon>
        <taxon>Corethrales</taxon>
        <taxon>Corethraceae</taxon>
        <taxon>Corethron</taxon>
    </lineage>
</organism>
<evidence type="ECO:0000256" key="5">
    <source>
        <dbReference type="ARBA" id="ARBA00022719"/>
    </source>
</evidence>
<keyword evidence="10" id="KW-1015">Disulfide bond</keyword>
<evidence type="ECO:0000256" key="10">
    <source>
        <dbReference type="ARBA" id="ARBA00023157"/>
    </source>
</evidence>
<dbReference type="GO" id="GO:0005789">
    <property type="term" value="C:endoplasmic reticulum membrane"/>
    <property type="evidence" value="ECO:0007669"/>
    <property type="project" value="UniProtKB-SubCell"/>
</dbReference>
<gene>
    <name evidence="14" type="ORF">CHYS00102_LOCUS12299</name>
</gene>
<keyword evidence="5" id="KW-0874">Quinone</keyword>
<feature type="transmembrane region" description="Helical" evidence="12">
    <location>
        <begin position="111"/>
        <end position="137"/>
    </location>
</feature>
<feature type="transmembrane region" description="Helical" evidence="12">
    <location>
        <begin position="45"/>
        <end position="64"/>
    </location>
</feature>
<keyword evidence="8" id="KW-0560">Oxidoreductase</keyword>
<comment type="similarity">
    <text evidence="2">Belongs to the VKOR family.</text>
</comment>
<dbReference type="GO" id="GO:0048038">
    <property type="term" value="F:quinone binding"/>
    <property type="evidence" value="ECO:0007669"/>
    <property type="project" value="UniProtKB-KW"/>
</dbReference>
<dbReference type="EC" id="1.17.4.4" evidence="3"/>
<comment type="subcellular location">
    <subcellularLocation>
        <location evidence="1">Endoplasmic reticulum membrane</location>
        <topology evidence="1">Multi-pass membrane protein</topology>
    </subcellularLocation>
</comment>
<dbReference type="InterPro" id="IPR042406">
    <property type="entry name" value="VKORC1/VKORC1L1"/>
</dbReference>
<dbReference type="SMART" id="SM00756">
    <property type="entry name" value="VKc"/>
    <property type="match status" value="1"/>
</dbReference>
<evidence type="ECO:0000256" key="4">
    <source>
        <dbReference type="ARBA" id="ARBA00022692"/>
    </source>
</evidence>
<protein>
    <recommendedName>
        <fullName evidence="3">vitamin-K-epoxide reductase (warfarin-sensitive)</fullName>
        <ecNumber evidence="3">1.17.4.4</ecNumber>
    </recommendedName>
</protein>
<keyword evidence="4 12" id="KW-0812">Transmembrane</keyword>
<dbReference type="GO" id="GO:0047057">
    <property type="term" value="F:vitamin-K-epoxide reductase (warfarin-sensitive) activity"/>
    <property type="evidence" value="ECO:0007669"/>
    <property type="project" value="UniProtKB-EC"/>
</dbReference>
<dbReference type="CDD" id="cd12917">
    <property type="entry name" value="VKOR_euk"/>
    <property type="match status" value="1"/>
</dbReference>
<name>A0A7S1BH25_9STRA</name>
<evidence type="ECO:0000256" key="1">
    <source>
        <dbReference type="ARBA" id="ARBA00004477"/>
    </source>
</evidence>
<keyword evidence="6" id="KW-0256">Endoplasmic reticulum</keyword>
<evidence type="ECO:0000313" key="14">
    <source>
        <dbReference type="EMBL" id="CAD8885102.1"/>
    </source>
</evidence>
<keyword evidence="9 12" id="KW-0472">Membrane</keyword>
<evidence type="ECO:0000259" key="13">
    <source>
        <dbReference type="SMART" id="SM00756"/>
    </source>
</evidence>
<dbReference type="EMBL" id="HBFR01016845">
    <property type="protein sequence ID" value="CAD8885102.1"/>
    <property type="molecule type" value="Transcribed_RNA"/>
</dbReference>
<feature type="transmembrane region" description="Helical" evidence="12">
    <location>
        <begin position="175"/>
        <end position="198"/>
    </location>
</feature>
<dbReference type="AlphaFoldDB" id="A0A7S1BH25"/>
<reference evidence="14" key="1">
    <citation type="submission" date="2021-01" db="EMBL/GenBank/DDBJ databases">
        <authorList>
            <person name="Corre E."/>
            <person name="Pelletier E."/>
            <person name="Niang G."/>
            <person name="Scheremetjew M."/>
            <person name="Finn R."/>
            <person name="Kale V."/>
            <person name="Holt S."/>
            <person name="Cochrane G."/>
            <person name="Meng A."/>
            <person name="Brown T."/>
            <person name="Cohen L."/>
        </authorList>
    </citation>
    <scope>NUCLEOTIDE SEQUENCE</scope>
    <source>
        <strain evidence="14">308</strain>
    </source>
</reference>
<dbReference type="InterPro" id="IPR012932">
    <property type="entry name" value="VKOR"/>
</dbReference>
<dbReference type="Pfam" id="PF07884">
    <property type="entry name" value="VKOR"/>
    <property type="match status" value="1"/>
</dbReference>
<dbReference type="PANTHER" id="PTHR14519">
    <property type="entry name" value="VITAMIN K EPOXIDE REDUCTASE COMPLEX, SUBUNIT 1"/>
    <property type="match status" value="1"/>
</dbReference>
<evidence type="ECO:0000256" key="6">
    <source>
        <dbReference type="ARBA" id="ARBA00022824"/>
    </source>
</evidence>
<evidence type="ECO:0000256" key="12">
    <source>
        <dbReference type="SAM" id="Phobius"/>
    </source>
</evidence>